<dbReference type="PANTHER" id="PTHR24114:SF2">
    <property type="entry name" value="F-BOX DOMAIN-CONTAINING PROTEIN-RELATED"/>
    <property type="match status" value="1"/>
</dbReference>
<feature type="compositionally biased region" description="Low complexity" evidence="1">
    <location>
        <begin position="1045"/>
        <end position="1068"/>
    </location>
</feature>
<dbReference type="OrthoDB" id="120976at2759"/>
<dbReference type="SUPFAM" id="SSF52047">
    <property type="entry name" value="RNI-like"/>
    <property type="match status" value="1"/>
</dbReference>
<feature type="compositionally biased region" description="Basic residues" evidence="1">
    <location>
        <begin position="1"/>
        <end position="11"/>
    </location>
</feature>
<accession>A0A1V8SZX7</accession>
<dbReference type="InterPro" id="IPR052394">
    <property type="entry name" value="LRR-containing"/>
</dbReference>
<dbReference type="InterPro" id="IPR032675">
    <property type="entry name" value="LRR_dom_sf"/>
</dbReference>
<gene>
    <name evidence="3" type="ORF">B0A48_09440</name>
</gene>
<dbReference type="AlphaFoldDB" id="A0A1V8SZX7"/>
<dbReference type="Gene3D" id="3.80.10.10">
    <property type="entry name" value="Ribonuclease Inhibitor"/>
    <property type="match status" value="1"/>
</dbReference>
<evidence type="ECO:0000256" key="1">
    <source>
        <dbReference type="SAM" id="MobiDB-lite"/>
    </source>
</evidence>
<feature type="region of interest" description="Disordered" evidence="1">
    <location>
        <begin position="1"/>
        <end position="61"/>
    </location>
</feature>
<dbReference type="InterPro" id="IPR057334">
    <property type="entry name" value="PH_2nd_LRR"/>
</dbReference>
<feature type="region of interest" description="Disordered" evidence="1">
    <location>
        <begin position="1024"/>
        <end position="1068"/>
    </location>
</feature>
<evidence type="ECO:0000313" key="3">
    <source>
        <dbReference type="EMBL" id="OQO04518.1"/>
    </source>
</evidence>
<dbReference type="SMART" id="SM00368">
    <property type="entry name" value="LRR_RI"/>
    <property type="match status" value="4"/>
</dbReference>
<feature type="compositionally biased region" description="Basic and acidic residues" evidence="1">
    <location>
        <begin position="1191"/>
        <end position="1208"/>
    </location>
</feature>
<dbReference type="Proteomes" id="UP000192596">
    <property type="component" value="Unassembled WGS sequence"/>
</dbReference>
<organism evidence="3 4">
    <name type="scientific">Cryoendolithus antarcticus</name>
    <dbReference type="NCBI Taxonomy" id="1507870"/>
    <lineage>
        <taxon>Eukaryota</taxon>
        <taxon>Fungi</taxon>
        <taxon>Dikarya</taxon>
        <taxon>Ascomycota</taxon>
        <taxon>Pezizomycotina</taxon>
        <taxon>Dothideomycetes</taxon>
        <taxon>Dothideomycetidae</taxon>
        <taxon>Cladosporiales</taxon>
        <taxon>Cladosporiaceae</taxon>
        <taxon>Cryoendolithus</taxon>
    </lineage>
</organism>
<feature type="compositionally biased region" description="Basic and acidic residues" evidence="1">
    <location>
        <begin position="19"/>
        <end position="30"/>
    </location>
</feature>
<dbReference type="InParanoid" id="A0A1V8SZX7"/>
<evidence type="ECO:0000259" key="2">
    <source>
        <dbReference type="PROSITE" id="PS50003"/>
    </source>
</evidence>
<name>A0A1V8SZX7_9PEZI</name>
<dbReference type="InterPro" id="IPR001849">
    <property type="entry name" value="PH_domain"/>
</dbReference>
<evidence type="ECO:0000313" key="4">
    <source>
        <dbReference type="Proteomes" id="UP000192596"/>
    </source>
</evidence>
<feature type="compositionally biased region" description="Polar residues" evidence="1">
    <location>
        <begin position="32"/>
        <end position="43"/>
    </location>
</feature>
<dbReference type="SUPFAM" id="SSF50729">
    <property type="entry name" value="PH domain-like"/>
    <property type="match status" value="1"/>
</dbReference>
<dbReference type="Pfam" id="PF25353">
    <property type="entry name" value="PH_2nd_LRR"/>
    <property type="match status" value="1"/>
</dbReference>
<protein>
    <recommendedName>
        <fullName evidence="2">PH domain-containing protein</fullName>
    </recommendedName>
</protein>
<feature type="compositionally biased region" description="Polar residues" evidence="1">
    <location>
        <begin position="162"/>
        <end position="188"/>
    </location>
</feature>
<feature type="region of interest" description="Disordered" evidence="1">
    <location>
        <begin position="157"/>
        <end position="193"/>
    </location>
</feature>
<feature type="domain" description="PH" evidence="2">
    <location>
        <begin position="114"/>
        <end position="253"/>
    </location>
</feature>
<sequence>MNTLKKHRKRPSLLTGSFDHPDMPRDHMPHTDGQQSPVRQSPAESPRLYRPSLSARNSASKTSTVFGSFKSAMRSGSNSAYDGIDEPLSATSTTSAASTVLSDSQMDIRMSNKVVLSHGEVQTSAGMFRKKREYLVLTEASMIRYKSQAKAAEAFNAIPNPATRTPTTKHGQVPSLGSASDLQTLSDSSGDKDGRVPLRHVVSVNRLDDGKPYFAIEVCYLDEDSTHSSAMTLQYGNPEDRDRWLRVIRRATKNARLQDARYIAPNNLEMAARVVERENDYDPSNCSIYKVVQRQAAGKSVGRSSSDDLAKVASTVCFLAIGVHKVHLIQLAKAVTRSSSPSLSSPTSSQGSYGILTLNSIRVSKTDDSFELSFRRPLQNARHLYLASTASHEIAARLHSAENFLRPEYATRLYKTDVPPEVEEMLVPGVSTSGEELFAFERTLTAYCVAYGMSPANIRYVVNYQCEDAPRFELLPPADSRRPEYGPLELIAITRALRYNESFGSLSFANIPLDSLNGLHDNYGKEYVCIETKAGTPIKLSEEELSRSCLLVQEIRAMAATSKKLRRLDFSSCIVSSPQSTHTMPESGSARSKDLGCGIVEALFPLCRHQTTNVDWVCLNGICLSDTDLDYLVGAAVEKACHFRAIELNRCGLTDRSLGLTLDALRAQDNTLEAIELAGNTARINPAAFDAQLGIFGFIRNLNLSYASRTSGPEPLLQAETLLNWRLSKLRLSGTNLNTSTIDAVATYLVHPNSDSLHELFIDHAYLSGGDIATLLYSMMRSNGAHRNMHLDISQNHLSKDLDQVVQAIASGMAPSHVTMKAIEYRDESSFRKMLGALTVNKTIQYLDISHTALPGDASDDTCRALERLLGENDTLLELNMSGEDSRLATSRFGPGINDALAGLKRNETLQIFRVENQKLGLQGASTLADVLKENTTLRELHCDRNEIPLHGLTDLVNSLVTNTSIIHLPSMLDGRSAAFHSAEQTMKTMSGSYPPNASVRNFSGGSTKISPLSTSSFAMKRGLASVRRSATRSHAPPSFPALPTPLHTSTTLSPPRTRQASSSGPVAAPVSFTVQDVQTTHRLLAEQWDRQCFRLTQYLERNWCLLHGLPTADEGVTDEAFERPSSVGSLGKMLERVKMDTTPRGESPPGRETYFDGEAQQQDGYRDGKEVQVQSRWVFDSSPEEDEVEDERRRELRLVTDPDHGSEPRTPTQAKFQL</sequence>
<dbReference type="EMBL" id="NAJO01000021">
    <property type="protein sequence ID" value="OQO04518.1"/>
    <property type="molecule type" value="Genomic_DNA"/>
</dbReference>
<dbReference type="PROSITE" id="PS50003">
    <property type="entry name" value="PH_DOMAIN"/>
    <property type="match status" value="1"/>
</dbReference>
<proteinExistence type="predicted"/>
<feature type="region of interest" description="Disordered" evidence="1">
    <location>
        <begin position="1141"/>
        <end position="1219"/>
    </location>
</feature>
<dbReference type="PANTHER" id="PTHR24114">
    <property type="entry name" value="LEUCINE RICH REPEAT FAMILY PROTEIN"/>
    <property type="match status" value="1"/>
</dbReference>
<feature type="compositionally biased region" description="Polar residues" evidence="1">
    <location>
        <begin position="1210"/>
        <end position="1219"/>
    </location>
</feature>
<dbReference type="STRING" id="1507870.A0A1V8SZX7"/>
<reference evidence="4" key="1">
    <citation type="submission" date="2017-03" db="EMBL/GenBank/DDBJ databases">
        <title>Genomes of endolithic fungi from Antarctica.</title>
        <authorList>
            <person name="Coleine C."/>
            <person name="Masonjones S."/>
            <person name="Stajich J.E."/>
        </authorList>
    </citation>
    <scope>NUCLEOTIDE SEQUENCE [LARGE SCALE GENOMIC DNA]</scope>
    <source>
        <strain evidence="4">CCFEE 5527</strain>
    </source>
</reference>
<keyword evidence="4" id="KW-1185">Reference proteome</keyword>
<comment type="caution">
    <text evidence="3">The sequence shown here is derived from an EMBL/GenBank/DDBJ whole genome shotgun (WGS) entry which is preliminary data.</text>
</comment>
<dbReference type="SMART" id="SM00233">
    <property type="entry name" value="PH"/>
    <property type="match status" value="1"/>
</dbReference>